<dbReference type="PANTHER" id="PTHR41771">
    <property type="entry name" value="MEMBRANE PROTEIN-RELATED"/>
    <property type="match status" value="1"/>
</dbReference>
<accession>A0A0E2E234</accession>
<feature type="transmembrane region" description="Helical" evidence="1">
    <location>
        <begin position="201"/>
        <end position="223"/>
    </location>
</feature>
<evidence type="ECO:0000256" key="1">
    <source>
        <dbReference type="SAM" id="Phobius"/>
    </source>
</evidence>
<feature type="transmembrane region" description="Helical" evidence="1">
    <location>
        <begin position="123"/>
        <end position="140"/>
    </location>
</feature>
<sequence length="370" mass="40570">MRDKIFAVIIFLITILLFIFMPQIRDSLGQRPMFIQEFAVGVVQDVLEEDLTEDPIVTGRYRGVQKISVKILDGSKKNNVYETYNTLSALHNTRAYKDLKAVFTIRVQDGKESIWLYNQKRDTHIYILVLLFALSLIFLGKRQGFKSLLGLVFTCTVIVSLLVPALFAGFAPIPISILLVSVVTFVSFILVSGFSRKTYAAILGTICGISIAGLISIIVSYTANLSGVNMEGGEQLLNIAPDYNLKLNGLLFISILIASLGAVMDVSMSVSSSMHEILTIDPTIEKKKLFKSGLNVGKDITGTMSNTLILAFAGTSLPLIMMIWGYGMSLRQFINIPKIVIHIVQGLAGSMGIITSVPCTAFFAAVLPRK</sequence>
<feature type="transmembrane region" description="Helical" evidence="1">
    <location>
        <begin position="308"/>
        <end position="327"/>
    </location>
</feature>
<organism evidence="2">
    <name type="scientific">Treponema denticola H-22</name>
    <dbReference type="NCBI Taxonomy" id="999432"/>
    <lineage>
        <taxon>Bacteria</taxon>
        <taxon>Pseudomonadati</taxon>
        <taxon>Spirochaetota</taxon>
        <taxon>Spirochaetia</taxon>
        <taxon>Spirochaetales</taxon>
        <taxon>Treponemataceae</taxon>
        <taxon>Treponema</taxon>
    </lineage>
</organism>
<keyword evidence="1" id="KW-1133">Transmembrane helix</keyword>
<dbReference type="Pfam" id="PF07907">
    <property type="entry name" value="YibE_F"/>
    <property type="match status" value="1"/>
</dbReference>
<dbReference type="Proteomes" id="UP000011705">
    <property type="component" value="Chromosome"/>
</dbReference>
<dbReference type="PANTHER" id="PTHR41771:SF1">
    <property type="entry name" value="MEMBRANE PROTEIN"/>
    <property type="match status" value="1"/>
</dbReference>
<feature type="transmembrane region" description="Helical" evidence="1">
    <location>
        <begin position="243"/>
        <end position="264"/>
    </location>
</feature>
<dbReference type="RefSeq" id="WP_002682145.1">
    <property type="nucleotide sequence ID" value="NZ_CM001795.1"/>
</dbReference>
<keyword evidence="1" id="KW-0472">Membrane</keyword>
<name>A0A0E2E234_TREDN</name>
<protein>
    <recommendedName>
        <fullName evidence="3">YibE/F-like protein</fullName>
    </recommendedName>
</protein>
<comment type="caution">
    <text evidence="2">The sequence shown here is derived from an EMBL/GenBank/DDBJ whole genome shotgun (WGS) entry which is preliminary data.</text>
</comment>
<feature type="transmembrane region" description="Helical" evidence="1">
    <location>
        <begin position="5"/>
        <end position="24"/>
    </location>
</feature>
<feature type="transmembrane region" description="Helical" evidence="1">
    <location>
        <begin position="173"/>
        <end position="194"/>
    </location>
</feature>
<reference evidence="2" key="1">
    <citation type="submission" date="2012-01" db="EMBL/GenBank/DDBJ databases">
        <title>The Genome Sequence of Treponema denticola H-22.</title>
        <authorList>
            <consortium name="The Broad Institute Genome Sequencing Platform"/>
            <person name="Earl A."/>
            <person name="Ward D."/>
            <person name="Feldgarden M."/>
            <person name="Gevers D."/>
            <person name="Blanton J.M."/>
            <person name="Fenno C.J."/>
            <person name="Baranova O.V."/>
            <person name="Mathney J."/>
            <person name="Dewhirst F.E."/>
            <person name="Izard J."/>
            <person name="Young S.K."/>
            <person name="Zeng Q."/>
            <person name="Gargeya S."/>
            <person name="Fitzgerald M."/>
            <person name="Haas B."/>
            <person name="Abouelleil A."/>
            <person name="Alvarado L."/>
            <person name="Arachchi H.M."/>
            <person name="Berlin A."/>
            <person name="Chapman S.B."/>
            <person name="Gearin G."/>
            <person name="Goldberg J."/>
            <person name="Griggs A."/>
            <person name="Gujja S."/>
            <person name="Hansen M."/>
            <person name="Heiman D."/>
            <person name="Howarth C."/>
            <person name="Larimer J."/>
            <person name="Lui A."/>
            <person name="MacDonald P.J.P."/>
            <person name="McCowen C."/>
            <person name="Montmayeur A."/>
            <person name="Murphy C."/>
            <person name="Neiman D."/>
            <person name="Pearson M."/>
            <person name="Priest M."/>
            <person name="Roberts A."/>
            <person name="Saif S."/>
            <person name="Shea T."/>
            <person name="Sisk P."/>
            <person name="Stolte C."/>
            <person name="Sykes S."/>
            <person name="Wortman J."/>
            <person name="Nusbaum C."/>
            <person name="Birren B."/>
        </authorList>
    </citation>
    <scope>NUCLEOTIDE SEQUENCE [LARGE SCALE GENOMIC DNA]</scope>
    <source>
        <strain evidence="2">H-22</strain>
    </source>
</reference>
<dbReference type="InterPro" id="IPR012507">
    <property type="entry name" value="YibE_F"/>
</dbReference>
<gene>
    <name evidence="2" type="ORF">HMPREF9726_02249</name>
</gene>
<evidence type="ECO:0000313" key="2">
    <source>
        <dbReference type="EMBL" id="EMB30564.1"/>
    </source>
</evidence>
<dbReference type="AlphaFoldDB" id="A0A0E2E234"/>
<dbReference type="PATRIC" id="fig|999432.5.peg.2336"/>
<dbReference type="HOGENOM" id="CLU_028166_4_0_12"/>
<proteinExistence type="predicted"/>
<dbReference type="GeneID" id="2740916"/>
<evidence type="ECO:0008006" key="3">
    <source>
        <dbReference type="Google" id="ProtNLM"/>
    </source>
</evidence>
<feature type="transmembrane region" description="Helical" evidence="1">
    <location>
        <begin position="147"/>
        <end position="167"/>
    </location>
</feature>
<dbReference type="EMBL" id="AGDV01000021">
    <property type="protein sequence ID" value="EMB30564.1"/>
    <property type="molecule type" value="Genomic_DNA"/>
</dbReference>
<keyword evidence="1" id="KW-0812">Transmembrane</keyword>
<feature type="transmembrane region" description="Helical" evidence="1">
    <location>
        <begin position="339"/>
        <end position="367"/>
    </location>
</feature>